<dbReference type="InterPro" id="IPR014775">
    <property type="entry name" value="L27_C"/>
</dbReference>
<dbReference type="PANTHER" id="PTHR23122">
    <property type="entry name" value="MEMBRANE-ASSOCIATED GUANYLATE KINASE MAGUK"/>
    <property type="match status" value="1"/>
</dbReference>
<dbReference type="SUPFAM" id="SSF101288">
    <property type="entry name" value="L27 domain"/>
    <property type="match status" value="2"/>
</dbReference>
<dbReference type="EMBL" id="JAOPHQ010006281">
    <property type="protein sequence ID" value="KAK0132208.1"/>
    <property type="molecule type" value="Genomic_DNA"/>
</dbReference>
<dbReference type="GO" id="GO:0005524">
    <property type="term" value="F:ATP binding"/>
    <property type="evidence" value="ECO:0007669"/>
    <property type="project" value="UniProtKB-KW"/>
</dbReference>
<dbReference type="AlphaFoldDB" id="A0AA47M210"/>
<name>A0AA47M210_MERPO</name>
<dbReference type="Proteomes" id="UP001174136">
    <property type="component" value="Unassembled WGS sequence"/>
</dbReference>
<sequence>MNLTEIELEELLLSLKQVQGCLSDPQSQNDVDLVLSLLHKADFQSALRIHNAVATSMHRPSPPYPHTHQALQLAMEVEGLVQSSQNKDGLELQSLLSDTHVQALLLAHDSVAEREMQLEPVSPPGETLTQWGGETVKIVRIEKARDIPLVRQRSCAVGV</sequence>
<dbReference type="Pfam" id="PF02828">
    <property type="entry name" value="L27"/>
    <property type="match status" value="1"/>
</dbReference>
<proteinExistence type="predicted"/>
<dbReference type="Pfam" id="PF09060">
    <property type="entry name" value="L27_N"/>
    <property type="match status" value="1"/>
</dbReference>
<evidence type="ECO:0000256" key="2">
    <source>
        <dbReference type="ARBA" id="ARBA00022840"/>
    </source>
</evidence>
<dbReference type="InterPro" id="IPR050716">
    <property type="entry name" value="MAGUK"/>
</dbReference>
<dbReference type="Gene3D" id="1.10.287.650">
    <property type="entry name" value="L27 domain"/>
    <property type="match status" value="1"/>
</dbReference>
<evidence type="ECO:0000313" key="5">
    <source>
        <dbReference type="Proteomes" id="UP001174136"/>
    </source>
</evidence>
<comment type="caution">
    <text evidence="4">The sequence shown here is derived from an EMBL/GenBank/DDBJ whole genome shotgun (WGS) entry which is preliminary data.</text>
</comment>
<organism evidence="4 5">
    <name type="scientific">Merluccius polli</name>
    <name type="common">Benguela hake</name>
    <name type="synonym">Merluccius cadenati</name>
    <dbReference type="NCBI Taxonomy" id="89951"/>
    <lineage>
        <taxon>Eukaryota</taxon>
        <taxon>Metazoa</taxon>
        <taxon>Chordata</taxon>
        <taxon>Craniata</taxon>
        <taxon>Vertebrata</taxon>
        <taxon>Euteleostomi</taxon>
        <taxon>Actinopterygii</taxon>
        <taxon>Neopterygii</taxon>
        <taxon>Teleostei</taxon>
        <taxon>Neoteleostei</taxon>
        <taxon>Acanthomorphata</taxon>
        <taxon>Zeiogadaria</taxon>
        <taxon>Gadariae</taxon>
        <taxon>Gadiformes</taxon>
        <taxon>Gadoidei</taxon>
        <taxon>Merlucciidae</taxon>
        <taxon>Merluccius</taxon>
    </lineage>
</organism>
<dbReference type="PROSITE" id="PS51022">
    <property type="entry name" value="L27"/>
    <property type="match status" value="2"/>
</dbReference>
<dbReference type="SMART" id="SM00569">
    <property type="entry name" value="L27"/>
    <property type="match status" value="2"/>
</dbReference>
<dbReference type="Gene3D" id="1.20.1270.460">
    <property type="match status" value="1"/>
</dbReference>
<dbReference type="InterPro" id="IPR004172">
    <property type="entry name" value="L27_dom"/>
</dbReference>
<feature type="domain" description="L27" evidence="3">
    <location>
        <begin position="4"/>
        <end position="61"/>
    </location>
</feature>
<protein>
    <submittedName>
        <fullName evidence="4">MAGUK p55 subfamily member 5-A</fullName>
    </submittedName>
</protein>
<evidence type="ECO:0000259" key="3">
    <source>
        <dbReference type="PROSITE" id="PS51022"/>
    </source>
</evidence>
<keyword evidence="2" id="KW-0067">ATP-binding</keyword>
<evidence type="ECO:0000256" key="1">
    <source>
        <dbReference type="ARBA" id="ARBA00022741"/>
    </source>
</evidence>
<reference evidence="4" key="1">
    <citation type="journal article" date="2023" name="Front. Mar. Sci.">
        <title>A new Merluccius polli reference genome to investigate the effects of global change in West African waters.</title>
        <authorList>
            <person name="Mateo J.L."/>
            <person name="Blanco-Fernandez C."/>
            <person name="Garcia-Vazquez E."/>
            <person name="Machado-Schiaffino G."/>
        </authorList>
    </citation>
    <scope>NUCLEOTIDE SEQUENCE</scope>
    <source>
        <strain evidence="4">C29</strain>
        <tissue evidence="4">Fin</tissue>
    </source>
</reference>
<keyword evidence="1" id="KW-0547">Nucleotide-binding</keyword>
<evidence type="ECO:0000313" key="4">
    <source>
        <dbReference type="EMBL" id="KAK0132208.1"/>
    </source>
</evidence>
<accession>A0AA47M210</accession>
<keyword evidence="5" id="KW-1185">Reference proteome</keyword>
<dbReference type="InterPro" id="IPR036892">
    <property type="entry name" value="L27_dom_sf"/>
</dbReference>
<gene>
    <name evidence="4" type="primary">mpp5a_1</name>
    <name evidence="4" type="ORF">N1851_032998</name>
</gene>
<feature type="domain" description="L27" evidence="3">
    <location>
        <begin position="63"/>
        <end position="119"/>
    </location>
</feature>
<dbReference type="InterPro" id="IPR015145">
    <property type="entry name" value="L27_N"/>
</dbReference>